<dbReference type="AlphaFoldDB" id="T1EU43"/>
<dbReference type="KEGG" id="hro:HELRODRAFT_163488"/>
<evidence type="ECO:0000256" key="2">
    <source>
        <dbReference type="SAM" id="MobiDB-lite"/>
    </source>
</evidence>
<dbReference type="PANTHER" id="PTHR23210">
    <property type="entry name" value="ACTIVATING TRANSCRIPTION FACTOR 7 INTERACTING PROTEIN"/>
    <property type="match status" value="1"/>
</dbReference>
<gene>
    <name evidence="5" type="primary">20200093</name>
    <name evidence="4" type="ORF">HELRODRAFT_163488</name>
</gene>
<dbReference type="InterPro" id="IPR002048">
    <property type="entry name" value="EF_hand_dom"/>
</dbReference>
<evidence type="ECO:0000256" key="1">
    <source>
        <dbReference type="ARBA" id="ARBA00022837"/>
    </source>
</evidence>
<dbReference type="InParanoid" id="T1EU43"/>
<dbReference type="GO" id="GO:0006355">
    <property type="term" value="P:regulation of DNA-templated transcription"/>
    <property type="evidence" value="ECO:0000318"/>
    <property type="project" value="GO_Central"/>
</dbReference>
<feature type="domain" description="EF-hand" evidence="3">
    <location>
        <begin position="42"/>
        <end position="77"/>
    </location>
</feature>
<dbReference type="SUPFAM" id="SSF47473">
    <property type="entry name" value="EF-hand"/>
    <property type="match status" value="1"/>
</dbReference>
<dbReference type="EMBL" id="KB097495">
    <property type="protein sequence ID" value="ESN96428.1"/>
    <property type="molecule type" value="Genomic_DNA"/>
</dbReference>
<proteinExistence type="predicted"/>
<dbReference type="EMBL" id="AMQM01001392">
    <property type="status" value="NOT_ANNOTATED_CDS"/>
    <property type="molecule type" value="Genomic_DNA"/>
</dbReference>
<dbReference type="PROSITE" id="PS50222">
    <property type="entry name" value="EF_HAND_2"/>
    <property type="match status" value="2"/>
</dbReference>
<dbReference type="GO" id="GO:0005634">
    <property type="term" value="C:nucleus"/>
    <property type="evidence" value="ECO:0000318"/>
    <property type="project" value="GO_Central"/>
</dbReference>
<reference evidence="4 6" key="2">
    <citation type="journal article" date="2013" name="Nature">
        <title>Insights into bilaterian evolution from three spiralian genomes.</title>
        <authorList>
            <person name="Simakov O."/>
            <person name="Marletaz F."/>
            <person name="Cho S.J."/>
            <person name="Edsinger-Gonzales E."/>
            <person name="Havlak P."/>
            <person name="Hellsten U."/>
            <person name="Kuo D.H."/>
            <person name="Larsson T."/>
            <person name="Lv J."/>
            <person name="Arendt D."/>
            <person name="Savage R."/>
            <person name="Osoegawa K."/>
            <person name="de Jong P."/>
            <person name="Grimwood J."/>
            <person name="Chapman J.A."/>
            <person name="Shapiro H."/>
            <person name="Aerts A."/>
            <person name="Otillar R.P."/>
            <person name="Terry A.Y."/>
            <person name="Boore J.L."/>
            <person name="Grigoriev I.V."/>
            <person name="Lindberg D.R."/>
            <person name="Seaver E.C."/>
            <person name="Weisblat D.A."/>
            <person name="Putnam N.H."/>
            <person name="Rokhsar D.S."/>
        </authorList>
    </citation>
    <scope>NUCLEOTIDE SEQUENCE</scope>
</reference>
<dbReference type="HOGENOM" id="CLU_509307_0_0_1"/>
<dbReference type="EnsemblMetazoa" id="HelroT163488">
    <property type="protein sequence ID" value="HelroP163488"/>
    <property type="gene ID" value="HelroG163488"/>
</dbReference>
<dbReference type="InterPro" id="IPR011992">
    <property type="entry name" value="EF-hand-dom_pair"/>
</dbReference>
<dbReference type="Pfam" id="PF16794">
    <property type="entry name" value="fn3_4"/>
    <property type="match status" value="1"/>
</dbReference>
<dbReference type="GeneID" id="20200093"/>
<evidence type="ECO:0000313" key="4">
    <source>
        <dbReference type="EMBL" id="ESN96428.1"/>
    </source>
</evidence>
<organism evidence="5 6">
    <name type="scientific">Helobdella robusta</name>
    <name type="common">Californian leech</name>
    <dbReference type="NCBI Taxonomy" id="6412"/>
    <lineage>
        <taxon>Eukaryota</taxon>
        <taxon>Metazoa</taxon>
        <taxon>Spiralia</taxon>
        <taxon>Lophotrochozoa</taxon>
        <taxon>Annelida</taxon>
        <taxon>Clitellata</taxon>
        <taxon>Hirudinea</taxon>
        <taxon>Rhynchobdellida</taxon>
        <taxon>Glossiphoniidae</taxon>
        <taxon>Helobdella</taxon>
    </lineage>
</organism>
<sequence length="535" mass="59603">MVSEQHIYEDFVTIFDELDSTSKGYITLPELIEKIKRFGYRESDAVMKDIFEQADTSRDGKLTQEEFVNAIRICPPEMHRMNVAKKSTSKSQRFNGNMITSTHGLETIINDLTTEELEDVIICDSPPPLISNGSALDHGTERVNGGTKRSIESSPNNNAKRLKANHIEELPVKNSLNLQVYRTKRLQSIIQKELKSELARLQENLNAKYAKEILDLRMTVNFWKRKSQELKQELFALHKEMKVEGCESASLLSKSPATSAHVIPTKADDSTGVKNRSPCFLPPASANAVLSLHLKNLHKSSNNANGSVVTSSCSGNYATSQKSAAPSPKISAIDNNADNAKTVIDLTDDIDDTSDRTNITNKHKIDDRVTPMNILVVNKHNKIDNLCKVNGNLITEAAPHHMFNTKASNSSLSSILVEPLPPPLPKNQPAPPGAKNLPSRPILEYNMKASEIELKWTCDSNQQNEEAVSYHLFSCHNKLPWKRVGTISAMPLPMACLIEKSKVNRQMYFLLRGVDKHGRVGPFSDVININQDDNT</sequence>
<dbReference type="Gene3D" id="1.10.238.10">
    <property type="entry name" value="EF-hand"/>
    <property type="match status" value="1"/>
</dbReference>
<dbReference type="CDD" id="cd00051">
    <property type="entry name" value="EFh"/>
    <property type="match status" value="1"/>
</dbReference>
<dbReference type="GO" id="GO:0003712">
    <property type="term" value="F:transcription coregulator activity"/>
    <property type="evidence" value="ECO:0000318"/>
    <property type="project" value="GO_Central"/>
</dbReference>
<feature type="region of interest" description="Disordered" evidence="2">
    <location>
        <begin position="132"/>
        <end position="156"/>
    </location>
</feature>
<evidence type="ECO:0000313" key="6">
    <source>
        <dbReference type="Proteomes" id="UP000015101"/>
    </source>
</evidence>
<dbReference type="PANTHER" id="PTHR23210:SF26">
    <property type="entry name" value="ACTIVATING TRANSCRIPTION FACTOR 7-INTERACTING PROTEIN 1"/>
    <property type="match status" value="1"/>
</dbReference>
<dbReference type="InterPro" id="IPR013783">
    <property type="entry name" value="Ig-like_fold"/>
</dbReference>
<dbReference type="eggNOG" id="ENOG502QSM2">
    <property type="taxonomic scope" value="Eukaryota"/>
</dbReference>
<evidence type="ECO:0000259" key="3">
    <source>
        <dbReference type="PROSITE" id="PS50222"/>
    </source>
</evidence>
<reference evidence="5" key="3">
    <citation type="submission" date="2015-06" db="UniProtKB">
        <authorList>
            <consortium name="EnsemblMetazoa"/>
        </authorList>
    </citation>
    <scope>IDENTIFICATION</scope>
</reference>
<name>T1EU43_HELRO</name>
<dbReference type="InterPro" id="IPR026085">
    <property type="entry name" value="ATF7-int"/>
</dbReference>
<dbReference type="RefSeq" id="XP_009025590.1">
    <property type="nucleotide sequence ID" value="XM_009027342.1"/>
</dbReference>
<keyword evidence="1" id="KW-0106">Calcium</keyword>
<dbReference type="Proteomes" id="UP000015101">
    <property type="component" value="Unassembled WGS sequence"/>
</dbReference>
<dbReference type="OrthoDB" id="2434995at2759"/>
<dbReference type="Gene3D" id="2.60.40.10">
    <property type="entry name" value="Immunoglobulins"/>
    <property type="match status" value="1"/>
</dbReference>
<dbReference type="STRING" id="6412.T1EU43"/>
<keyword evidence="6" id="KW-1185">Reference proteome</keyword>
<dbReference type="Pfam" id="PF13499">
    <property type="entry name" value="EF-hand_7"/>
    <property type="match status" value="1"/>
</dbReference>
<evidence type="ECO:0000313" key="5">
    <source>
        <dbReference type="EnsemblMetazoa" id="HelroP163488"/>
    </source>
</evidence>
<accession>T1EU43</accession>
<protein>
    <recommendedName>
        <fullName evidence="3">EF-hand domain-containing protein</fullName>
    </recommendedName>
</protein>
<dbReference type="GO" id="GO:0005509">
    <property type="term" value="F:calcium ion binding"/>
    <property type="evidence" value="ECO:0007669"/>
    <property type="project" value="InterPro"/>
</dbReference>
<dbReference type="PROSITE" id="PS00018">
    <property type="entry name" value="EF_HAND_1"/>
    <property type="match status" value="1"/>
</dbReference>
<dbReference type="InterPro" id="IPR056565">
    <property type="entry name" value="Fn3_ATF7IP"/>
</dbReference>
<dbReference type="InterPro" id="IPR018247">
    <property type="entry name" value="EF_Hand_1_Ca_BS"/>
</dbReference>
<reference evidence="6" key="1">
    <citation type="submission" date="2012-12" db="EMBL/GenBank/DDBJ databases">
        <authorList>
            <person name="Hellsten U."/>
            <person name="Grimwood J."/>
            <person name="Chapman J.A."/>
            <person name="Shapiro H."/>
            <person name="Aerts A."/>
            <person name="Otillar R.P."/>
            <person name="Terry A.Y."/>
            <person name="Boore J.L."/>
            <person name="Simakov O."/>
            <person name="Marletaz F."/>
            <person name="Cho S.-J."/>
            <person name="Edsinger-Gonzales E."/>
            <person name="Havlak P."/>
            <person name="Kuo D.-H."/>
            <person name="Larsson T."/>
            <person name="Lv J."/>
            <person name="Arendt D."/>
            <person name="Savage R."/>
            <person name="Osoegawa K."/>
            <person name="de Jong P."/>
            <person name="Lindberg D.R."/>
            <person name="Seaver E.C."/>
            <person name="Weisblat D.A."/>
            <person name="Putnam N.H."/>
            <person name="Grigoriev I.V."/>
            <person name="Rokhsar D.S."/>
        </authorList>
    </citation>
    <scope>NUCLEOTIDE SEQUENCE</scope>
</reference>
<dbReference type="GO" id="GO:0005667">
    <property type="term" value="C:transcription regulator complex"/>
    <property type="evidence" value="ECO:0000318"/>
    <property type="project" value="GO_Central"/>
</dbReference>
<feature type="domain" description="EF-hand" evidence="3">
    <location>
        <begin position="6"/>
        <end position="41"/>
    </location>
</feature>
<dbReference type="CTD" id="20200093"/>
<dbReference type="SMART" id="SM00054">
    <property type="entry name" value="EFh"/>
    <property type="match status" value="2"/>
</dbReference>